<dbReference type="EC" id="2.7.13.3" evidence="2"/>
<feature type="domain" description="PAC" evidence="8">
    <location>
        <begin position="456"/>
        <end position="511"/>
    </location>
</feature>
<evidence type="ECO:0000259" key="6">
    <source>
        <dbReference type="PROSITE" id="PS50109"/>
    </source>
</evidence>
<evidence type="ECO:0000256" key="2">
    <source>
        <dbReference type="ARBA" id="ARBA00012438"/>
    </source>
</evidence>
<dbReference type="PANTHER" id="PTHR43304">
    <property type="entry name" value="PHYTOCHROME-LIKE PROTEIN CPH1"/>
    <property type="match status" value="1"/>
</dbReference>
<dbReference type="EMBL" id="JBELPZ010000007">
    <property type="protein sequence ID" value="MFL9844474.1"/>
    <property type="molecule type" value="Genomic_DNA"/>
</dbReference>
<dbReference type="SUPFAM" id="SSF47384">
    <property type="entry name" value="Homodimeric domain of signal transducing histidine kinase"/>
    <property type="match status" value="1"/>
</dbReference>
<dbReference type="Gene3D" id="3.30.450.20">
    <property type="entry name" value="PAS domain"/>
    <property type="match status" value="4"/>
</dbReference>
<dbReference type="SUPFAM" id="SSF55785">
    <property type="entry name" value="PYP-like sensor domain (PAS domain)"/>
    <property type="match status" value="4"/>
</dbReference>
<dbReference type="PRINTS" id="PR00344">
    <property type="entry name" value="BCTRLSENSOR"/>
</dbReference>
<proteinExistence type="predicted"/>
<sequence>MHSNQSQFTLSHIQEALNASGIGVWQFDVNSGTIELDTTAQKLFGYKDQTGYYKDVFTASEAESVAIAKALEKVLKTNRLQINYLPYNTNIPVTVKGGKNGPEGLFYGTVQPVLLKKNTIEYNTFETVINEAPVATCLFVGRELKIEVANKIMLEYWGRDESILGLPLEEAIPELKGQPFLDILDTVYTTGETYTETDALAELIVDGVLGVYYFDYTYKPLKNADGEIYAIMDMAVDVTERVLSKQKREQTDLRFRNVIEQSPIAIGFLQGSNMNIEIANDRMLKLWGKDNRVLGMPVEKALPELKGQGFIELLNEVYETGVTHRSEDALVKLDHNGVLTDVYVDFIYSALHNENNTTNGILVIAADVSERITALREIAASEEKFKSVIYAAQAAVAVFKGKDLVTDIANNAFLQFVGRTRDEFVGKPLAEAMPEINGQESIQLMQEVFEKGIKTHNFGRQIKIIKNGVLTTNYYNVSYTPLYNSNGEVYGVLDIAIDVTDTIKYQHALQKAEASLRGAIELAGLGTWSFDSEKGEIYFSERVREWYGFDAEEKIDAYEAFECVHPDDKARVINKTIFAINQKSNGLFEEEFTVINKKSGVERILHSQGRVYFNDDNKTYMLSGTTLDITSHKKIQIALENQVKERTEDLMLANKELENMNIRLLHSNEELAQYAYVASHDLQEPLRKISMFSNLLKERDKDKKHEVIIDKIVTSSQRMSLLIKDLLEFSRLLNTDIRFVKTNLNDIVKGVIGDFELLIEEKKAQIEISDLPDIDAIPLQMNQLFYNLIGNALKFISADKSPKVTVNCEIASQEQVKQYITKPENTIYYIISVIDNGIGIEEKYLKQIFDVFKRLHSRTEYSGSGIGLSICRRIVSNHKGQIFTDSRPGLGTTFHIILPAKQTRI</sequence>
<evidence type="ECO:0000256" key="4">
    <source>
        <dbReference type="ARBA" id="ARBA00022679"/>
    </source>
</evidence>
<evidence type="ECO:0000259" key="7">
    <source>
        <dbReference type="PROSITE" id="PS50112"/>
    </source>
</evidence>
<dbReference type="InterPro" id="IPR005467">
    <property type="entry name" value="His_kinase_dom"/>
</dbReference>
<comment type="catalytic activity">
    <reaction evidence="1">
        <text>ATP + protein L-histidine = ADP + protein N-phospho-L-histidine.</text>
        <dbReference type="EC" id="2.7.13.3"/>
    </reaction>
</comment>
<dbReference type="SMART" id="SM00387">
    <property type="entry name" value="HATPase_c"/>
    <property type="match status" value="1"/>
</dbReference>
<dbReference type="InterPro" id="IPR052162">
    <property type="entry name" value="Sensor_kinase/Photoreceptor"/>
</dbReference>
<dbReference type="Pfam" id="PF08448">
    <property type="entry name" value="PAS_4"/>
    <property type="match status" value="3"/>
</dbReference>
<dbReference type="InterPro" id="IPR003594">
    <property type="entry name" value="HATPase_dom"/>
</dbReference>
<dbReference type="Gene3D" id="3.30.565.10">
    <property type="entry name" value="Histidine kinase-like ATPase, C-terminal domain"/>
    <property type="match status" value="1"/>
</dbReference>
<dbReference type="InterPro" id="IPR003661">
    <property type="entry name" value="HisK_dim/P_dom"/>
</dbReference>
<dbReference type="CDD" id="cd00130">
    <property type="entry name" value="PAS"/>
    <property type="match status" value="2"/>
</dbReference>
<dbReference type="PANTHER" id="PTHR43304:SF1">
    <property type="entry name" value="PAC DOMAIN-CONTAINING PROTEIN"/>
    <property type="match status" value="1"/>
</dbReference>
<evidence type="ECO:0000313" key="9">
    <source>
        <dbReference type="EMBL" id="MFL9844474.1"/>
    </source>
</evidence>
<dbReference type="InterPro" id="IPR036097">
    <property type="entry name" value="HisK_dim/P_sf"/>
</dbReference>
<dbReference type="CDD" id="cd00082">
    <property type="entry name" value="HisKA"/>
    <property type="match status" value="1"/>
</dbReference>
<keyword evidence="10" id="KW-1185">Reference proteome</keyword>
<dbReference type="Pfam" id="PF02518">
    <property type="entry name" value="HATPase_c"/>
    <property type="match status" value="1"/>
</dbReference>
<keyword evidence="5" id="KW-0418">Kinase</keyword>
<organism evidence="9 10">
    <name type="scientific">Flavobacterium rhizosphaerae</name>
    <dbReference type="NCBI Taxonomy" id="3163298"/>
    <lineage>
        <taxon>Bacteria</taxon>
        <taxon>Pseudomonadati</taxon>
        <taxon>Bacteroidota</taxon>
        <taxon>Flavobacteriia</taxon>
        <taxon>Flavobacteriales</taxon>
        <taxon>Flavobacteriaceae</taxon>
        <taxon>Flavobacterium</taxon>
    </lineage>
</organism>
<dbReference type="InterPro" id="IPR004358">
    <property type="entry name" value="Sig_transdc_His_kin-like_C"/>
</dbReference>
<dbReference type="Gene3D" id="1.10.287.130">
    <property type="match status" value="1"/>
</dbReference>
<protein>
    <recommendedName>
        <fullName evidence="2">histidine kinase</fullName>
        <ecNumber evidence="2">2.7.13.3</ecNumber>
    </recommendedName>
</protein>
<evidence type="ECO:0000259" key="8">
    <source>
        <dbReference type="PROSITE" id="PS50113"/>
    </source>
</evidence>
<evidence type="ECO:0000256" key="3">
    <source>
        <dbReference type="ARBA" id="ARBA00022553"/>
    </source>
</evidence>
<dbReference type="InterPro" id="IPR000014">
    <property type="entry name" value="PAS"/>
</dbReference>
<dbReference type="InterPro" id="IPR036890">
    <property type="entry name" value="HATPase_C_sf"/>
</dbReference>
<name>A0ABW8YWN3_9FLAO</name>
<dbReference type="InterPro" id="IPR035965">
    <property type="entry name" value="PAS-like_dom_sf"/>
</dbReference>
<dbReference type="SMART" id="SM00388">
    <property type="entry name" value="HisKA"/>
    <property type="match status" value="1"/>
</dbReference>
<comment type="caution">
    <text evidence="9">The sequence shown here is derived from an EMBL/GenBank/DDBJ whole genome shotgun (WGS) entry which is preliminary data.</text>
</comment>
<dbReference type="SUPFAM" id="SSF55874">
    <property type="entry name" value="ATPase domain of HSP90 chaperone/DNA topoisomerase II/histidine kinase"/>
    <property type="match status" value="1"/>
</dbReference>
<dbReference type="NCBIfam" id="TIGR00229">
    <property type="entry name" value="sensory_box"/>
    <property type="match status" value="2"/>
</dbReference>
<dbReference type="Pfam" id="PF00512">
    <property type="entry name" value="HisKA"/>
    <property type="match status" value="1"/>
</dbReference>
<evidence type="ECO:0000256" key="1">
    <source>
        <dbReference type="ARBA" id="ARBA00000085"/>
    </source>
</evidence>
<feature type="domain" description="Histidine kinase" evidence="6">
    <location>
        <begin position="677"/>
        <end position="902"/>
    </location>
</feature>
<dbReference type="PROSITE" id="PS50113">
    <property type="entry name" value="PAC"/>
    <property type="match status" value="2"/>
</dbReference>
<feature type="domain" description="PAC" evidence="8">
    <location>
        <begin position="588"/>
        <end position="641"/>
    </location>
</feature>
<dbReference type="SMART" id="SM00091">
    <property type="entry name" value="PAS"/>
    <property type="match status" value="5"/>
</dbReference>
<reference evidence="9 10" key="1">
    <citation type="submission" date="2024-06" db="EMBL/GenBank/DDBJ databases">
        <authorList>
            <person name="Kaempfer P."/>
            <person name="Viver T."/>
        </authorList>
    </citation>
    <scope>NUCLEOTIDE SEQUENCE [LARGE SCALE GENOMIC DNA]</scope>
    <source>
        <strain evidence="9 10">ST-119</strain>
    </source>
</reference>
<accession>A0ABW8YWN3</accession>
<feature type="domain" description="PAS" evidence="7">
    <location>
        <begin position="512"/>
        <end position="583"/>
    </location>
</feature>
<dbReference type="RefSeq" id="WP_408084726.1">
    <property type="nucleotide sequence ID" value="NZ_JBELPZ010000007.1"/>
</dbReference>
<dbReference type="PROSITE" id="PS50109">
    <property type="entry name" value="HIS_KIN"/>
    <property type="match status" value="1"/>
</dbReference>
<evidence type="ECO:0000313" key="10">
    <source>
        <dbReference type="Proteomes" id="UP001629156"/>
    </source>
</evidence>
<feature type="domain" description="PAS" evidence="7">
    <location>
        <begin position="381"/>
        <end position="456"/>
    </location>
</feature>
<gene>
    <name evidence="9" type="ORF">ABS766_08585</name>
</gene>
<dbReference type="InterPro" id="IPR013655">
    <property type="entry name" value="PAS_fold_3"/>
</dbReference>
<dbReference type="Gene3D" id="2.10.70.100">
    <property type="match status" value="1"/>
</dbReference>
<dbReference type="InterPro" id="IPR000700">
    <property type="entry name" value="PAS-assoc_C"/>
</dbReference>
<dbReference type="PROSITE" id="PS50112">
    <property type="entry name" value="PAS"/>
    <property type="match status" value="2"/>
</dbReference>
<dbReference type="Proteomes" id="UP001629156">
    <property type="component" value="Unassembled WGS sequence"/>
</dbReference>
<keyword evidence="3" id="KW-0597">Phosphoprotein</keyword>
<dbReference type="Pfam" id="PF08447">
    <property type="entry name" value="PAS_3"/>
    <property type="match status" value="1"/>
</dbReference>
<dbReference type="InterPro" id="IPR013656">
    <property type="entry name" value="PAS_4"/>
</dbReference>
<keyword evidence="4" id="KW-0808">Transferase</keyword>
<evidence type="ECO:0000256" key="5">
    <source>
        <dbReference type="ARBA" id="ARBA00022777"/>
    </source>
</evidence>